<reference evidence="2 3" key="1">
    <citation type="journal article" date="2019" name="Genome Biol. Evol.">
        <title>Insights into the evolution of the New World diploid cottons (Gossypium, subgenus Houzingenia) based on genome sequencing.</title>
        <authorList>
            <person name="Grover C.E."/>
            <person name="Arick M.A. 2nd"/>
            <person name="Thrash A."/>
            <person name="Conover J.L."/>
            <person name="Sanders W.S."/>
            <person name="Peterson D.G."/>
            <person name="Frelichowski J.E."/>
            <person name="Scheffler J.A."/>
            <person name="Scheffler B.E."/>
            <person name="Wendel J.F."/>
        </authorList>
    </citation>
    <scope>NUCLEOTIDE SEQUENCE [LARGE SCALE GENOMIC DNA]</scope>
    <source>
        <strain evidence="2">57</strain>
        <tissue evidence="2">Leaf</tissue>
    </source>
</reference>
<sequence length="46" mass="5308">MMKLSSYFTVIMVICPIYLILRWTSICLELWFNFGIPPIAVLPSEG</sequence>
<gene>
    <name evidence="2" type="ORF">Goklo_006121</name>
</gene>
<dbReference type="OrthoDB" id="1020431at2759"/>
<organism evidence="2 3">
    <name type="scientific">Gossypium klotzschianum</name>
    <dbReference type="NCBI Taxonomy" id="34286"/>
    <lineage>
        <taxon>Eukaryota</taxon>
        <taxon>Viridiplantae</taxon>
        <taxon>Streptophyta</taxon>
        <taxon>Embryophyta</taxon>
        <taxon>Tracheophyta</taxon>
        <taxon>Spermatophyta</taxon>
        <taxon>Magnoliopsida</taxon>
        <taxon>eudicotyledons</taxon>
        <taxon>Gunneridae</taxon>
        <taxon>Pentapetalae</taxon>
        <taxon>rosids</taxon>
        <taxon>malvids</taxon>
        <taxon>Malvales</taxon>
        <taxon>Malvaceae</taxon>
        <taxon>Malvoideae</taxon>
        <taxon>Gossypium</taxon>
    </lineage>
</organism>
<evidence type="ECO:0000256" key="1">
    <source>
        <dbReference type="SAM" id="Phobius"/>
    </source>
</evidence>
<keyword evidence="1" id="KW-0472">Membrane</keyword>
<evidence type="ECO:0000313" key="3">
    <source>
        <dbReference type="Proteomes" id="UP000593573"/>
    </source>
</evidence>
<keyword evidence="3" id="KW-1185">Reference proteome</keyword>
<dbReference type="Proteomes" id="UP000593573">
    <property type="component" value="Unassembled WGS sequence"/>
</dbReference>
<dbReference type="EMBL" id="JABFAB010000010">
    <property type="protein sequence ID" value="MBA0661891.1"/>
    <property type="molecule type" value="Genomic_DNA"/>
</dbReference>
<evidence type="ECO:0000313" key="2">
    <source>
        <dbReference type="EMBL" id="MBA0661891.1"/>
    </source>
</evidence>
<dbReference type="AlphaFoldDB" id="A0A7J8VGH6"/>
<accession>A0A7J8VGH6</accession>
<keyword evidence="1" id="KW-0812">Transmembrane</keyword>
<keyword evidence="1" id="KW-1133">Transmembrane helix</keyword>
<name>A0A7J8VGH6_9ROSI</name>
<proteinExistence type="predicted"/>
<protein>
    <submittedName>
        <fullName evidence="2">Uncharacterized protein</fullName>
    </submittedName>
</protein>
<comment type="caution">
    <text evidence="2">The sequence shown here is derived from an EMBL/GenBank/DDBJ whole genome shotgun (WGS) entry which is preliminary data.</text>
</comment>
<feature type="transmembrane region" description="Helical" evidence="1">
    <location>
        <begin position="7"/>
        <end position="32"/>
    </location>
</feature>